<comment type="caution">
    <text evidence="1">The sequence shown here is derived from an EMBL/GenBank/DDBJ whole genome shotgun (WGS) entry which is preliminary data.</text>
</comment>
<gene>
    <name evidence="1" type="ORF">EYF80_033582</name>
</gene>
<dbReference type="EMBL" id="SRLO01000434">
    <property type="protein sequence ID" value="TNN56206.1"/>
    <property type="molecule type" value="Genomic_DNA"/>
</dbReference>
<proteinExistence type="predicted"/>
<organism evidence="1 2">
    <name type="scientific">Liparis tanakae</name>
    <name type="common">Tanaka's snailfish</name>
    <dbReference type="NCBI Taxonomy" id="230148"/>
    <lineage>
        <taxon>Eukaryota</taxon>
        <taxon>Metazoa</taxon>
        <taxon>Chordata</taxon>
        <taxon>Craniata</taxon>
        <taxon>Vertebrata</taxon>
        <taxon>Euteleostomi</taxon>
        <taxon>Actinopterygii</taxon>
        <taxon>Neopterygii</taxon>
        <taxon>Teleostei</taxon>
        <taxon>Neoteleostei</taxon>
        <taxon>Acanthomorphata</taxon>
        <taxon>Eupercaria</taxon>
        <taxon>Perciformes</taxon>
        <taxon>Cottioidei</taxon>
        <taxon>Cottales</taxon>
        <taxon>Liparidae</taxon>
        <taxon>Liparis</taxon>
    </lineage>
</organism>
<sequence>MHCGVGGRAAGATAVHREAPGGGGTAAVLGAPGPKGVIWQGGWGRWEAGRWSPGRSPAVGARGCGSGCEVRPWPPLPPPPTLLSLALYATERSMQKKHEGSWQDLADVEMNPVIWASCEERAASPFPPTLRHGVVTVPGNEPARRPGRRFHRIVSNRQRLEEVDVVLSGKSGTASSGERALRHADVAKRRRLFTE</sequence>
<keyword evidence="2" id="KW-1185">Reference proteome</keyword>
<reference evidence="1 2" key="1">
    <citation type="submission" date="2019-03" db="EMBL/GenBank/DDBJ databases">
        <title>First draft genome of Liparis tanakae, snailfish: a comprehensive survey of snailfish specific genes.</title>
        <authorList>
            <person name="Kim W."/>
            <person name="Song I."/>
            <person name="Jeong J.-H."/>
            <person name="Kim D."/>
            <person name="Kim S."/>
            <person name="Ryu S."/>
            <person name="Song J.Y."/>
            <person name="Lee S.K."/>
        </authorList>
    </citation>
    <scope>NUCLEOTIDE SEQUENCE [LARGE SCALE GENOMIC DNA]</scope>
    <source>
        <tissue evidence="1">Muscle</tissue>
    </source>
</reference>
<evidence type="ECO:0000313" key="1">
    <source>
        <dbReference type="EMBL" id="TNN56206.1"/>
    </source>
</evidence>
<name>A0A4Z2GRV2_9TELE</name>
<evidence type="ECO:0000313" key="2">
    <source>
        <dbReference type="Proteomes" id="UP000314294"/>
    </source>
</evidence>
<accession>A0A4Z2GRV2</accession>
<dbReference type="Proteomes" id="UP000314294">
    <property type="component" value="Unassembled WGS sequence"/>
</dbReference>
<protein>
    <submittedName>
        <fullName evidence="1">Uncharacterized protein</fullName>
    </submittedName>
</protein>
<dbReference type="AlphaFoldDB" id="A0A4Z2GRV2"/>